<dbReference type="EMBL" id="AP009153">
    <property type="protein sequence ID" value="BAH38714.1"/>
    <property type="molecule type" value="Genomic_DNA"/>
</dbReference>
<accession>C1A904</accession>
<reference evidence="14" key="1">
    <citation type="submission" date="2006-03" db="EMBL/GenBank/DDBJ databases">
        <title>Complete genome sequence of Gemmatimonas aurantiaca T-27 that represents a novel phylum Gemmatimonadetes.</title>
        <authorList>
            <person name="Takasaki K."/>
            <person name="Ichikawa N."/>
            <person name="Miura H."/>
            <person name="Matsushita S."/>
            <person name="Watanabe Y."/>
            <person name="Oguchi A."/>
            <person name="Ankai A."/>
            <person name="Yashiro I."/>
            <person name="Takahashi M."/>
            <person name="Terui Y."/>
            <person name="Fukui S."/>
            <person name="Yokoyama H."/>
            <person name="Tanikawa S."/>
            <person name="Hanada S."/>
            <person name="Kamagata Y."/>
            <person name="Fujita N."/>
        </authorList>
    </citation>
    <scope>NUCLEOTIDE SEQUENCE [LARGE SCALE GENOMIC DNA]</scope>
    <source>
        <strain evidence="14">T-27 / DSM 14586 / JCM 11422 / NBRC 100505</strain>
    </source>
</reference>
<proteinExistence type="inferred from homology"/>
<dbReference type="KEGG" id="gau:GAU_1672"/>
<evidence type="ECO:0000256" key="8">
    <source>
        <dbReference type="ARBA" id="ARBA00030407"/>
    </source>
</evidence>
<evidence type="ECO:0000256" key="5">
    <source>
        <dbReference type="ARBA" id="ARBA00023150"/>
    </source>
</evidence>
<dbReference type="HOGENOM" id="CLU_089568_3_1_0"/>
<dbReference type="Gene3D" id="3.90.1170.40">
    <property type="entry name" value="Molybdopterin biosynthesis MoaE subunit"/>
    <property type="match status" value="1"/>
</dbReference>
<evidence type="ECO:0000313" key="14">
    <source>
        <dbReference type="Proteomes" id="UP000002209"/>
    </source>
</evidence>
<organism evidence="13 14">
    <name type="scientific">Gemmatimonas aurantiaca (strain DSM 14586 / JCM 11422 / NBRC 100505 / T-27)</name>
    <dbReference type="NCBI Taxonomy" id="379066"/>
    <lineage>
        <taxon>Bacteria</taxon>
        <taxon>Pseudomonadati</taxon>
        <taxon>Gemmatimonadota</taxon>
        <taxon>Gemmatimonadia</taxon>
        <taxon>Gemmatimonadales</taxon>
        <taxon>Gemmatimonadaceae</taxon>
        <taxon>Gemmatimonas</taxon>
    </lineage>
</organism>
<dbReference type="eggNOG" id="COG0314">
    <property type="taxonomic scope" value="Bacteria"/>
</dbReference>
<dbReference type="RefSeq" id="WP_012683161.1">
    <property type="nucleotide sequence ID" value="NC_012489.1"/>
</dbReference>
<name>C1A904_GEMAT</name>
<dbReference type="InterPro" id="IPR036563">
    <property type="entry name" value="MoaE_sf"/>
</dbReference>
<comment type="subunit">
    <text evidence="6">Heterotetramer of 2 MoaD subunits and 2 MoaE subunits. Also stable as homodimer. The enzyme changes between these two forms during catalysis.</text>
</comment>
<protein>
    <recommendedName>
        <fullName evidence="4">Molybdopterin synthase catalytic subunit</fullName>
        <ecNumber evidence="3">2.8.1.12</ecNumber>
    </recommendedName>
    <alternativeName>
        <fullName evidence="9">MPT synthase subunit 2</fullName>
    </alternativeName>
    <alternativeName>
        <fullName evidence="7">Molybdenum cofactor biosynthesis protein E</fullName>
    </alternativeName>
    <alternativeName>
        <fullName evidence="8">Molybdopterin-converting factor large subunit</fullName>
    </alternativeName>
    <alternativeName>
        <fullName evidence="10">Molybdopterin-converting factor subunit 2</fullName>
    </alternativeName>
</protein>
<comment type="similarity">
    <text evidence="2">Belongs to the MoaE family.</text>
</comment>
<evidence type="ECO:0000256" key="3">
    <source>
        <dbReference type="ARBA" id="ARBA00011950"/>
    </source>
</evidence>
<dbReference type="AlphaFoldDB" id="C1A904"/>
<keyword evidence="5" id="KW-0501">Molybdenum cofactor biosynthesis</keyword>
<dbReference type="SUPFAM" id="SSF54690">
    <property type="entry name" value="Molybdopterin synthase subunit MoaE"/>
    <property type="match status" value="1"/>
</dbReference>
<evidence type="ECO:0000256" key="2">
    <source>
        <dbReference type="ARBA" id="ARBA00005426"/>
    </source>
</evidence>
<evidence type="ECO:0000256" key="9">
    <source>
        <dbReference type="ARBA" id="ARBA00030781"/>
    </source>
</evidence>
<feature type="region of interest" description="Disordered" evidence="12">
    <location>
        <begin position="137"/>
        <end position="165"/>
    </location>
</feature>
<keyword evidence="14" id="KW-1185">Reference proteome</keyword>
<dbReference type="EC" id="2.8.1.12" evidence="3"/>
<gene>
    <name evidence="13" type="ordered locus">GAU_1672</name>
</gene>
<dbReference type="Pfam" id="PF02391">
    <property type="entry name" value="MoaE"/>
    <property type="match status" value="1"/>
</dbReference>
<evidence type="ECO:0000256" key="6">
    <source>
        <dbReference type="ARBA" id="ARBA00026066"/>
    </source>
</evidence>
<comment type="catalytic activity">
    <reaction evidence="11">
        <text>2 [molybdopterin-synthase sulfur-carrier protein]-C-terminal-Gly-aminoethanethioate + cyclic pyranopterin phosphate + H2O = molybdopterin + 2 [molybdopterin-synthase sulfur-carrier protein]-C-terminal Gly-Gly + 2 H(+)</text>
        <dbReference type="Rhea" id="RHEA:26333"/>
        <dbReference type="Rhea" id="RHEA-COMP:12202"/>
        <dbReference type="Rhea" id="RHEA-COMP:19907"/>
        <dbReference type="ChEBI" id="CHEBI:15377"/>
        <dbReference type="ChEBI" id="CHEBI:15378"/>
        <dbReference type="ChEBI" id="CHEBI:58698"/>
        <dbReference type="ChEBI" id="CHEBI:59648"/>
        <dbReference type="ChEBI" id="CHEBI:90778"/>
        <dbReference type="ChEBI" id="CHEBI:232372"/>
        <dbReference type="EC" id="2.8.1.12"/>
    </reaction>
</comment>
<evidence type="ECO:0000256" key="4">
    <source>
        <dbReference type="ARBA" id="ARBA00013858"/>
    </source>
</evidence>
<evidence type="ECO:0000256" key="10">
    <source>
        <dbReference type="ARBA" id="ARBA00032474"/>
    </source>
</evidence>
<dbReference type="GO" id="GO:0006777">
    <property type="term" value="P:Mo-molybdopterin cofactor biosynthetic process"/>
    <property type="evidence" value="ECO:0007669"/>
    <property type="project" value="UniProtKB-KW"/>
</dbReference>
<comment type="pathway">
    <text evidence="1">Cofactor biosynthesis; molybdopterin biosynthesis.</text>
</comment>
<dbReference type="OrthoDB" id="9803224at2"/>
<evidence type="ECO:0000256" key="11">
    <source>
        <dbReference type="ARBA" id="ARBA00049878"/>
    </source>
</evidence>
<dbReference type="GO" id="GO:0030366">
    <property type="term" value="F:molybdopterin synthase activity"/>
    <property type="evidence" value="ECO:0007669"/>
    <property type="project" value="UniProtKB-EC"/>
</dbReference>
<dbReference type="Proteomes" id="UP000002209">
    <property type="component" value="Chromosome"/>
</dbReference>
<dbReference type="InterPro" id="IPR003448">
    <property type="entry name" value="Mopterin_biosynth_MoaE"/>
</dbReference>
<feature type="compositionally biased region" description="Low complexity" evidence="12">
    <location>
        <begin position="144"/>
        <end position="155"/>
    </location>
</feature>
<dbReference type="PANTHER" id="PTHR23404">
    <property type="entry name" value="MOLYBDOPTERIN SYNTHASE RELATED"/>
    <property type="match status" value="1"/>
</dbReference>
<evidence type="ECO:0000313" key="13">
    <source>
        <dbReference type="EMBL" id="BAH38714.1"/>
    </source>
</evidence>
<dbReference type="CDD" id="cd00756">
    <property type="entry name" value="MoaE"/>
    <property type="match status" value="1"/>
</dbReference>
<evidence type="ECO:0000256" key="12">
    <source>
        <dbReference type="SAM" id="MobiDB-lite"/>
    </source>
</evidence>
<evidence type="ECO:0000256" key="1">
    <source>
        <dbReference type="ARBA" id="ARBA00005046"/>
    </source>
</evidence>
<sequence length="165" mass="17308">MPLLHSAIVTSPIDLAALIARAQDAGVGAVSVFLGTVRDLNDGRPVTGIDYEAYEGMAARELAAVAEEVCDTTPGLRVALEHRIGTLGIGEVSVAIVAAHAHRAQACDGSRAIIEALKQRVPVWKREHYVDGDRVWIDPTRGQADGAGADPAEPAELPPTTQGSE</sequence>
<dbReference type="STRING" id="379066.GAU_1672"/>
<evidence type="ECO:0000256" key="7">
    <source>
        <dbReference type="ARBA" id="ARBA00029745"/>
    </source>
</evidence>